<feature type="domain" description="Ig-like" evidence="3">
    <location>
        <begin position="6"/>
        <end position="98"/>
    </location>
</feature>
<evidence type="ECO:0000259" key="3">
    <source>
        <dbReference type="PROSITE" id="PS50835"/>
    </source>
</evidence>
<dbReference type="InterPro" id="IPR003598">
    <property type="entry name" value="Ig_sub2"/>
</dbReference>
<sequence length="1087" mass="117972">MTTQAPTFTQPLQSVVVLEGSTATFEAHISGSPVPEVSWFRDGQVISTSTLPGVQISFSDGRAKLTIPAVTKANSGRYSLRATNGSGQATSTAELLVTAETAPPNFAQRLQSMTVRQGSQVQLQVRVTGIPTPVVKFYRDGAEIQSSLDFQISQEGDLYSLLIAEAYPEDSGTYSVNATNSVGRATSTAELLVQGEEVVPAKKTKTIVSTAQISETRQTRIEKKIEAHFDARSIATVEMVTDGATGQLPHKTPPRIPPKPKSRSPTPPSIAAKAQLARQQSPSPIRHSPSPVRHVRAPTPSPVRSVSPAGRISTSPIRSVKSPLLIRKTQTTAMATGPEVPPPWKQEGYVASSTEAEMRETTMTSSTQIRREERWEGRYGVQEQVTISGAADAAASMSASSSFTAGAVATGAKEADKSAAVATVVAAVDLARVREPVISAVEQTAQRTTTTAVHTQAAQERVRKEAEKSAVTKVVVAADKAKEQELKSRTREVITAKQEQTHITQEQVKIRKETEKAFVPKVVISATKAKEQETRITGEMTLKQEQKQITQETIRQEAEKITASTVVVATAMSTKLEAAVGVQEETAIQQGQMHLSHEQMMKETRKTVVPKVIVATPKMKEQDLVSRTREAITTKRDQVQITQEKVGVGKKAEAVATVVAAVDQARVREPREPTHTEESFTQQTTLEYGYKEHISATKVPEQPQRPASEPHIHVVPKAVKPVVIQAPSETHIKTTDQMGMHISSQVKKTTDISTERLVHVDKRPRTASPHFTVSKITVPKTEHGYEASIAGTAIATLQKELSATSSTQKITKSVKAPTVKPGETRVRAEPTPSPQFPFADMPAPDTYKSQAGIEVKKEVGVSISGSTVREEHFEVLRGREAKVTEAARVPAPAEIPVTPPTLVSGLKNVTVIEGESVTLECHISGYPSPKVTWYREDYQIESSIDFQITFQSGIARLMIREAFAEDSGRFTCSAVNEAGTVSTSCYLAVQVSEEFDKETTLTEKFATEERRFVESRDVVMTDTSITEEQAGPGEPAAPFFVTKPTVQKLVEGASVVFECQIGGNPKPHVYWKKSGVPLTTGYRYSDG</sequence>
<dbReference type="AlphaFoldDB" id="A0AAW0I816"/>
<feature type="domain" description="Ig-like" evidence="3">
    <location>
        <begin position="104"/>
        <end position="192"/>
    </location>
</feature>
<dbReference type="SUPFAM" id="SSF48726">
    <property type="entry name" value="Immunoglobulin"/>
    <property type="match status" value="4"/>
</dbReference>
<dbReference type="InterPro" id="IPR003599">
    <property type="entry name" value="Ig_sub"/>
</dbReference>
<feature type="domain" description="Ig-like" evidence="3">
    <location>
        <begin position="1038"/>
        <end position="1087"/>
    </location>
</feature>
<dbReference type="PANTHER" id="PTHR47633:SF4">
    <property type="entry name" value="MYOPALLADIN ISOFORM X1"/>
    <property type="match status" value="1"/>
</dbReference>
<comment type="caution">
    <text evidence="4">The sequence shown here is derived from an EMBL/GenBank/DDBJ whole genome shotgun (WGS) entry which is preliminary data.</text>
</comment>
<dbReference type="GO" id="GO:0055013">
    <property type="term" value="P:cardiac muscle cell development"/>
    <property type="evidence" value="ECO:0007669"/>
    <property type="project" value="UniProtKB-ARBA"/>
</dbReference>
<dbReference type="CDD" id="cd20974">
    <property type="entry name" value="IgI_1_Titin_Z1z2-like"/>
    <property type="match status" value="1"/>
</dbReference>
<dbReference type="PROSITE" id="PS50835">
    <property type="entry name" value="IG_LIKE"/>
    <property type="match status" value="4"/>
</dbReference>
<dbReference type="Pfam" id="PF09042">
    <property type="entry name" value="Titin_Z"/>
    <property type="match status" value="2"/>
</dbReference>
<protein>
    <recommendedName>
        <fullName evidence="3">Ig-like domain-containing protein</fullName>
    </recommendedName>
</protein>
<dbReference type="InterPro" id="IPR007110">
    <property type="entry name" value="Ig-like_dom"/>
</dbReference>
<keyword evidence="1" id="KW-0393">Immunoglobulin domain</keyword>
<dbReference type="Gene3D" id="2.60.40.10">
    <property type="entry name" value="Immunoglobulins"/>
    <property type="match status" value="4"/>
</dbReference>
<dbReference type="GO" id="GO:0003007">
    <property type="term" value="P:heart morphogenesis"/>
    <property type="evidence" value="ECO:0007669"/>
    <property type="project" value="UniProtKB-ARBA"/>
</dbReference>
<dbReference type="SMART" id="SM00409">
    <property type="entry name" value="IG"/>
    <property type="match status" value="3"/>
</dbReference>
<evidence type="ECO:0000313" key="5">
    <source>
        <dbReference type="Proteomes" id="UP001488838"/>
    </source>
</evidence>
<name>A0AAW0I816_MYOGA</name>
<reference evidence="4 5" key="1">
    <citation type="journal article" date="2023" name="bioRxiv">
        <title>Conserved and derived expression patterns and positive selection on dental genes reveal complex evolutionary context of ever-growing rodent molars.</title>
        <authorList>
            <person name="Calamari Z.T."/>
            <person name="Song A."/>
            <person name="Cohen E."/>
            <person name="Akter M."/>
            <person name="Roy R.D."/>
            <person name="Hallikas O."/>
            <person name="Christensen M.M."/>
            <person name="Li P."/>
            <person name="Marangoni P."/>
            <person name="Jernvall J."/>
            <person name="Klein O.D."/>
        </authorList>
    </citation>
    <scope>NUCLEOTIDE SEQUENCE [LARGE SCALE GENOMIC DNA]</scope>
    <source>
        <strain evidence="4">V071</strain>
    </source>
</reference>
<evidence type="ECO:0000256" key="2">
    <source>
        <dbReference type="SAM" id="MobiDB-lite"/>
    </source>
</evidence>
<gene>
    <name evidence="4" type="ORF">U0070_006903</name>
</gene>
<evidence type="ECO:0000313" key="4">
    <source>
        <dbReference type="EMBL" id="KAK7810516.1"/>
    </source>
</evidence>
<dbReference type="FunFam" id="2.60.40.10:FF:000476">
    <property type="entry name" value="titin isoform X1"/>
    <property type="match status" value="1"/>
</dbReference>
<feature type="domain" description="Ig-like" evidence="3">
    <location>
        <begin position="900"/>
        <end position="988"/>
    </location>
</feature>
<dbReference type="FunFam" id="2.60.40.10:FF:000629">
    <property type="entry name" value="Titin b"/>
    <property type="match status" value="1"/>
</dbReference>
<dbReference type="Proteomes" id="UP001488838">
    <property type="component" value="Unassembled WGS sequence"/>
</dbReference>
<dbReference type="SMART" id="SM00408">
    <property type="entry name" value="IGc2"/>
    <property type="match status" value="3"/>
</dbReference>
<dbReference type="InterPro" id="IPR036179">
    <property type="entry name" value="Ig-like_dom_sf"/>
</dbReference>
<dbReference type="InterPro" id="IPR013783">
    <property type="entry name" value="Ig-like_fold"/>
</dbReference>
<feature type="region of interest" description="Disordered" evidence="2">
    <location>
        <begin position="808"/>
        <end position="842"/>
    </location>
</feature>
<dbReference type="InterPro" id="IPR013098">
    <property type="entry name" value="Ig_I-set"/>
</dbReference>
<accession>A0AAW0I816</accession>
<dbReference type="FunFam" id="2.60.40.10:FF:000107">
    <property type="entry name" value="Myosin, light chain kinase a"/>
    <property type="match status" value="1"/>
</dbReference>
<dbReference type="PANTHER" id="PTHR47633">
    <property type="entry name" value="IMMUNOGLOBULIN"/>
    <property type="match status" value="1"/>
</dbReference>
<proteinExistence type="predicted"/>
<feature type="region of interest" description="Disordered" evidence="2">
    <location>
        <begin position="241"/>
        <end position="317"/>
    </location>
</feature>
<dbReference type="EMBL" id="JBBHLL010000194">
    <property type="protein sequence ID" value="KAK7810516.1"/>
    <property type="molecule type" value="Genomic_DNA"/>
</dbReference>
<keyword evidence="5" id="KW-1185">Reference proteome</keyword>
<evidence type="ECO:0000256" key="1">
    <source>
        <dbReference type="ARBA" id="ARBA00023319"/>
    </source>
</evidence>
<dbReference type="InterPro" id="IPR015129">
    <property type="entry name" value="Titin_Z_rpt"/>
</dbReference>
<dbReference type="Pfam" id="PF07679">
    <property type="entry name" value="I-set"/>
    <property type="match status" value="4"/>
</dbReference>
<organism evidence="4 5">
    <name type="scientific">Myodes glareolus</name>
    <name type="common">Bank vole</name>
    <name type="synonym">Clethrionomys glareolus</name>
    <dbReference type="NCBI Taxonomy" id="447135"/>
    <lineage>
        <taxon>Eukaryota</taxon>
        <taxon>Metazoa</taxon>
        <taxon>Chordata</taxon>
        <taxon>Craniata</taxon>
        <taxon>Vertebrata</taxon>
        <taxon>Euteleostomi</taxon>
        <taxon>Mammalia</taxon>
        <taxon>Eutheria</taxon>
        <taxon>Euarchontoglires</taxon>
        <taxon>Glires</taxon>
        <taxon>Rodentia</taxon>
        <taxon>Myomorpha</taxon>
        <taxon>Muroidea</taxon>
        <taxon>Cricetidae</taxon>
        <taxon>Arvicolinae</taxon>
        <taxon>Myodes</taxon>
    </lineage>
</organism>